<evidence type="ECO:0000313" key="4">
    <source>
        <dbReference type="EMBL" id="EGZ10048.1"/>
    </source>
</evidence>
<dbReference type="InParanoid" id="G5A308"/>
<dbReference type="GeneID" id="20660632"/>
<dbReference type="Pfam" id="PF13359">
    <property type="entry name" value="DDE_Tnp_4"/>
    <property type="match status" value="1"/>
</dbReference>
<dbReference type="AlphaFoldDB" id="G5A308"/>
<keyword evidence="2" id="KW-0479">Metal-binding</keyword>
<dbReference type="EMBL" id="JH159159">
    <property type="protein sequence ID" value="EGZ10048.1"/>
    <property type="molecule type" value="Genomic_DNA"/>
</dbReference>
<keyword evidence="5" id="KW-1185">Reference proteome</keyword>
<reference evidence="4 5" key="1">
    <citation type="journal article" date="2006" name="Science">
        <title>Phytophthora genome sequences uncover evolutionary origins and mechanisms of pathogenesis.</title>
        <authorList>
            <person name="Tyler B.M."/>
            <person name="Tripathy S."/>
            <person name="Zhang X."/>
            <person name="Dehal P."/>
            <person name="Jiang R.H."/>
            <person name="Aerts A."/>
            <person name="Arredondo F.D."/>
            <person name="Baxter L."/>
            <person name="Bensasson D."/>
            <person name="Beynon J.L."/>
            <person name="Chapman J."/>
            <person name="Damasceno C.M."/>
            <person name="Dorrance A.E."/>
            <person name="Dou D."/>
            <person name="Dickerman A.W."/>
            <person name="Dubchak I.L."/>
            <person name="Garbelotto M."/>
            <person name="Gijzen M."/>
            <person name="Gordon S.G."/>
            <person name="Govers F."/>
            <person name="Grunwald N.J."/>
            <person name="Huang W."/>
            <person name="Ivors K.L."/>
            <person name="Jones R.W."/>
            <person name="Kamoun S."/>
            <person name="Krampis K."/>
            <person name="Lamour K.H."/>
            <person name="Lee M.K."/>
            <person name="McDonald W.H."/>
            <person name="Medina M."/>
            <person name="Meijer H.J."/>
            <person name="Nordberg E.K."/>
            <person name="Maclean D.J."/>
            <person name="Ospina-Giraldo M.D."/>
            <person name="Morris P.F."/>
            <person name="Phuntumart V."/>
            <person name="Putnam N.H."/>
            <person name="Rash S."/>
            <person name="Rose J.K."/>
            <person name="Sakihama Y."/>
            <person name="Salamov A.A."/>
            <person name="Savidor A."/>
            <person name="Scheuring C.F."/>
            <person name="Smith B.M."/>
            <person name="Sobral B.W."/>
            <person name="Terry A."/>
            <person name="Torto-Alalibo T.A."/>
            <person name="Win J."/>
            <person name="Xu Z."/>
            <person name="Zhang H."/>
            <person name="Grigoriev I.V."/>
            <person name="Rokhsar D.S."/>
            <person name="Boore J.L."/>
        </authorList>
    </citation>
    <scope>NUCLEOTIDE SEQUENCE [LARGE SCALE GENOMIC DNA]</scope>
    <source>
        <strain evidence="4 5">P6497</strain>
    </source>
</reference>
<dbReference type="PANTHER" id="PTHR48471:SF1">
    <property type="entry name" value="DDE TNP4 DOMAIN-CONTAINING PROTEIN"/>
    <property type="match status" value="1"/>
</dbReference>
<proteinExistence type="predicted"/>
<evidence type="ECO:0000313" key="5">
    <source>
        <dbReference type="Proteomes" id="UP000002640"/>
    </source>
</evidence>
<dbReference type="OMA" id="ANYRVRI"/>
<gene>
    <name evidence="4" type="ORF">PHYSODRAFT_523277</name>
</gene>
<dbReference type="InterPro" id="IPR027806">
    <property type="entry name" value="HARBI1_dom"/>
</dbReference>
<accession>G5A308</accession>
<dbReference type="Proteomes" id="UP000002640">
    <property type="component" value="Unassembled WGS sequence"/>
</dbReference>
<evidence type="ECO:0000259" key="3">
    <source>
        <dbReference type="Pfam" id="PF13359"/>
    </source>
</evidence>
<dbReference type="STRING" id="1094619.G5A308"/>
<dbReference type="GO" id="GO:0046872">
    <property type="term" value="F:metal ion binding"/>
    <property type="evidence" value="ECO:0007669"/>
    <property type="project" value="UniProtKB-KW"/>
</dbReference>
<comment type="cofactor">
    <cofactor evidence="1">
        <name>a divalent metal cation</name>
        <dbReference type="ChEBI" id="CHEBI:60240"/>
    </cofactor>
</comment>
<evidence type="ECO:0000256" key="1">
    <source>
        <dbReference type="ARBA" id="ARBA00001968"/>
    </source>
</evidence>
<feature type="domain" description="DDE Tnp4" evidence="3">
    <location>
        <begin position="77"/>
        <end position="226"/>
    </location>
</feature>
<dbReference type="KEGG" id="psoj:PHYSODRAFT_523277"/>
<dbReference type="PANTHER" id="PTHR48471">
    <property type="entry name" value="DDE TNP4 DOMAIN-CONTAINING PROTEIN"/>
    <property type="match status" value="1"/>
</dbReference>
<sequence length="300" mass="33547">MAYKTLCGYFGVPHATLSRVLNAAEDAMGRALAGFSPARIVWPTLARQKALARLTAAREPLMSFTWGFLDGKNYRVPPHPDIQNAHYNGWLRAVFVTGTLCFGADGLIVWCKHNCPGSWNDSDTSLQFRQKLLDAELNPDPRYGVVSDSAFPCGDDMIGRILAPLKEGDLGRLVPSVRPAAQRMSAAITSVRQAAEWGMGSIEKVYHRLLHPLPYDVGKRKQRLDNLFRLSNYRVRTLEISQIRTSFAHWREDNASMYCLLRFNRSATSNAPQAALTSPHLRQEQHHLVVALSSFLTIVS</sequence>
<evidence type="ECO:0000256" key="2">
    <source>
        <dbReference type="ARBA" id="ARBA00022723"/>
    </source>
</evidence>
<dbReference type="RefSeq" id="XP_009534909.1">
    <property type="nucleotide sequence ID" value="XM_009536614.1"/>
</dbReference>
<organism evidence="4 5">
    <name type="scientific">Phytophthora sojae (strain P6497)</name>
    <name type="common">Soybean stem and root rot agent</name>
    <name type="synonym">Phytophthora megasperma f. sp. glycines</name>
    <dbReference type="NCBI Taxonomy" id="1094619"/>
    <lineage>
        <taxon>Eukaryota</taxon>
        <taxon>Sar</taxon>
        <taxon>Stramenopiles</taxon>
        <taxon>Oomycota</taxon>
        <taxon>Peronosporomycetes</taxon>
        <taxon>Peronosporales</taxon>
        <taxon>Peronosporaceae</taxon>
        <taxon>Phytophthora</taxon>
    </lineage>
</organism>
<protein>
    <recommendedName>
        <fullName evidence="3">DDE Tnp4 domain-containing protein</fullName>
    </recommendedName>
</protein>
<name>G5A308_PHYSP</name>